<keyword evidence="2" id="KW-1185">Reference proteome</keyword>
<accession>A0ACB9DYL2</accession>
<dbReference type="Proteomes" id="UP001055811">
    <property type="component" value="Linkage Group LG04"/>
</dbReference>
<evidence type="ECO:0000313" key="2">
    <source>
        <dbReference type="Proteomes" id="UP001055811"/>
    </source>
</evidence>
<proteinExistence type="predicted"/>
<sequence length="107" mass="12115">MAMVSTLLLSLFSTNFSAASPPLFSGLRRSSKLDSVSPSTTQIFAIKVDMLENVEIGEQKRRHEDYYAAKKKLRVYADKFSDEIGNKNKILPQYDDPILKEVITLDE</sequence>
<reference evidence="2" key="1">
    <citation type="journal article" date="2022" name="Mol. Ecol. Resour.">
        <title>The genomes of chicory, endive, great burdock and yacon provide insights into Asteraceae palaeo-polyploidization history and plant inulin production.</title>
        <authorList>
            <person name="Fan W."/>
            <person name="Wang S."/>
            <person name="Wang H."/>
            <person name="Wang A."/>
            <person name="Jiang F."/>
            <person name="Liu H."/>
            <person name="Zhao H."/>
            <person name="Xu D."/>
            <person name="Zhang Y."/>
        </authorList>
    </citation>
    <scope>NUCLEOTIDE SEQUENCE [LARGE SCALE GENOMIC DNA]</scope>
    <source>
        <strain evidence="2">cv. Punajuju</strain>
    </source>
</reference>
<protein>
    <submittedName>
        <fullName evidence="1">Uncharacterized protein</fullName>
    </submittedName>
</protein>
<dbReference type="EMBL" id="CM042012">
    <property type="protein sequence ID" value="KAI3751650.1"/>
    <property type="molecule type" value="Genomic_DNA"/>
</dbReference>
<comment type="caution">
    <text evidence="1">The sequence shown here is derived from an EMBL/GenBank/DDBJ whole genome shotgun (WGS) entry which is preliminary data.</text>
</comment>
<name>A0ACB9DYL2_CICIN</name>
<organism evidence="1 2">
    <name type="scientific">Cichorium intybus</name>
    <name type="common">Chicory</name>
    <dbReference type="NCBI Taxonomy" id="13427"/>
    <lineage>
        <taxon>Eukaryota</taxon>
        <taxon>Viridiplantae</taxon>
        <taxon>Streptophyta</taxon>
        <taxon>Embryophyta</taxon>
        <taxon>Tracheophyta</taxon>
        <taxon>Spermatophyta</taxon>
        <taxon>Magnoliopsida</taxon>
        <taxon>eudicotyledons</taxon>
        <taxon>Gunneridae</taxon>
        <taxon>Pentapetalae</taxon>
        <taxon>asterids</taxon>
        <taxon>campanulids</taxon>
        <taxon>Asterales</taxon>
        <taxon>Asteraceae</taxon>
        <taxon>Cichorioideae</taxon>
        <taxon>Cichorieae</taxon>
        <taxon>Cichoriinae</taxon>
        <taxon>Cichorium</taxon>
    </lineage>
</organism>
<gene>
    <name evidence="1" type="ORF">L2E82_22741</name>
</gene>
<reference evidence="1 2" key="2">
    <citation type="journal article" date="2022" name="Mol. Ecol. Resour.">
        <title>The genomes of chicory, endive, great burdock and yacon provide insights into Asteraceae paleo-polyploidization history and plant inulin production.</title>
        <authorList>
            <person name="Fan W."/>
            <person name="Wang S."/>
            <person name="Wang H."/>
            <person name="Wang A."/>
            <person name="Jiang F."/>
            <person name="Liu H."/>
            <person name="Zhao H."/>
            <person name="Xu D."/>
            <person name="Zhang Y."/>
        </authorList>
    </citation>
    <scope>NUCLEOTIDE SEQUENCE [LARGE SCALE GENOMIC DNA]</scope>
    <source>
        <strain evidence="2">cv. Punajuju</strain>
        <tissue evidence="1">Leaves</tissue>
    </source>
</reference>
<evidence type="ECO:0000313" key="1">
    <source>
        <dbReference type="EMBL" id="KAI3751650.1"/>
    </source>
</evidence>